<organism evidence="7 8">
    <name type="scientific">Roseovarius azorensis</name>
    <dbReference type="NCBI Taxonomy" id="1287727"/>
    <lineage>
        <taxon>Bacteria</taxon>
        <taxon>Pseudomonadati</taxon>
        <taxon>Pseudomonadota</taxon>
        <taxon>Alphaproteobacteria</taxon>
        <taxon>Rhodobacterales</taxon>
        <taxon>Roseobacteraceae</taxon>
        <taxon>Roseovarius</taxon>
    </lineage>
</organism>
<dbReference type="GO" id="GO:0006457">
    <property type="term" value="P:protein folding"/>
    <property type="evidence" value="ECO:0007669"/>
    <property type="project" value="InterPro"/>
</dbReference>
<proteinExistence type="predicted"/>
<evidence type="ECO:0000256" key="3">
    <source>
        <dbReference type="ARBA" id="ARBA00022692"/>
    </source>
</evidence>
<dbReference type="Pfam" id="PF02600">
    <property type="entry name" value="DsbB"/>
    <property type="match status" value="1"/>
</dbReference>
<name>A0A1H7LBY2_9RHOB</name>
<comment type="subcellular location">
    <subcellularLocation>
        <location evidence="1">Cell membrane</location>
        <topology evidence="1">Multi-pass membrane protein</topology>
    </subcellularLocation>
</comment>
<dbReference type="AlphaFoldDB" id="A0A1H7LBY2"/>
<feature type="transmembrane region" description="Helical" evidence="6">
    <location>
        <begin position="44"/>
        <end position="60"/>
    </location>
</feature>
<dbReference type="PIRSF" id="PIRSF033913">
    <property type="entry name" value="S-S_format_DsbB"/>
    <property type="match status" value="1"/>
</dbReference>
<accession>A0A1H7LBY2</accession>
<dbReference type="EMBL" id="FOAG01000003">
    <property type="protein sequence ID" value="SEK96280.1"/>
    <property type="molecule type" value="Genomic_DNA"/>
</dbReference>
<dbReference type="GO" id="GO:0015035">
    <property type="term" value="F:protein-disulfide reductase activity"/>
    <property type="evidence" value="ECO:0007669"/>
    <property type="project" value="InterPro"/>
</dbReference>
<dbReference type="InterPro" id="IPR023380">
    <property type="entry name" value="DsbB-like_sf"/>
</dbReference>
<dbReference type="InterPro" id="IPR050183">
    <property type="entry name" value="DsbB"/>
</dbReference>
<sequence length="155" mass="16365">MTMTRQKQLILLAASGSAALMLGALAFQHIGGMAPCSLCIWQRWPHVIAIGLGLAALVALPRLMALGGLLAALATAAIGSYHTGVERAWWEGPSTCTSSDTAGLSAEDLFEQIMAAPLVRCDEVAWEMLGLSMASWNMLASLALAGLWLMALRAR</sequence>
<reference evidence="7 8" key="1">
    <citation type="submission" date="2016-10" db="EMBL/GenBank/DDBJ databases">
        <authorList>
            <person name="de Groot N.N."/>
        </authorList>
    </citation>
    <scope>NUCLEOTIDE SEQUENCE [LARGE SCALE GENOMIC DNA]</scope>
    <source>
        <strain evidence="7 8">DSM 100674</strain>
    </source>
</reference>
<feature type="transmembrane region" description="Helical" evidence="6">
    <location>
        <begin position="65"/>
        <end position="84"/>
    </location>
</feature>
<keyword evidence="5 6" id="KW-0472">Membrane</keyword>
<gene>
    <name evidence="7" type="ORF">SAMN05443999_10320</name>
</gene>
<keyword evidence="8" id="KW-1185">Reference proteome</keyword>
<evidence type="ECO:0000256" key="1">
    <source>
        <dbReference type="ARBA" id="ARBA00004651"/>
    </source>
</evidence>
<keyword evidence="2" id="KW-1003">Cell membrane</keyword>
<dbReference type="Gene3D" id="1.20.1550.10">
    <property type="entry name" value="DsbB-like"/>
    <property type="match status" value="1"/>
</dbReference>
<dbReference type="PANTHER" id="PTHR36570:SF3">
    <property type="entry name" value="DISULFIDE BOND FORMATION PROTEIN B"/>
    <property type="match status" value="1"/>
</dbReference>
<keyword evidence="4 6" id="KW-1133">Transmembrane helix</keyword>
<evidence type="ECO:0000256" key="2">
    <source>
        <dbReference type="ARBA" id="ARBA00022475"/>
    </source>
</evidence>
<dbReference type="SUPFAM" id="SSF158442">
    <property type="entry name" value="DsbB-like"/>
    <property type="match status" value="1"/>
</dbReference>
<evidence type="ECO:0000313" key="8">
    <source>
        <dbReference type="Proteomes" id="UP000199582"/>
    </source>
</evidence>
<evidence type="ECO:0000256" key="6">
    <source>
        <dbReference type="SAM" id="Phobius"/>
    </source>
</evidence>
<evidence type="ECO:0000313" key="7">
    <source>
        <dbReference type="EMBL" id="SEK96280.1"/>
    </source>
</evidence>
<feature type="transmembrane region" description="Helical" evidence="6">
    <location>
        <begin position="134"/>
        <end position="152"/>
    </location>
</feature>
<dbReference type="InterPro" id="IPR024199">
    <property type="entry name" value="Uncharacterised_DsbB"/>
</dbReference>
<dbReference type="Proteomes" id="UP000199582">
    <property type="component" value="Unassembled WGS sequence"/>
</dbReference>
<dbReference type="PANTHER" id="PTHR36570">
    <property type="entry name" value="DISULFIDE BOND FORMATION PROTEIN B"/>
    <property type="match status" value="1"/>
</dbReference>
<protein>
    <submittedName>
        <fullName evidence="7">Disulfide bond formation protein DsbB</fullName>
    </submittedName>
</protein>
<dbReference type="GO" id="GO:0005886">
    <property type="term" value="C:plasma membrane"/>
    <property type="evidence" value="ECO:0007669"/>
    <property type="project" value="UniProtKB-SubCell"/>
</dbReference>
<evidence type="ECO:0000256" key="5">
    <source>
        <dbReference type="ARBA" id="ARBA00023136"/>
    </source>
</evidence>
<dbReference type="InterPro" id="IPR003752">
    <property type="entry name" value="DiS_bond_form_DsbB/BdbC"/>
</dbReference>
<evidence type="ECO:0000256" key="4">
    <source>
        <dbReference type="ARBA" id="ARBA00022989"/>
    </source>
</evidence>
<keyword evidence="3 6" id="KW-0812">Transmembrane</keyword>
<dbReference type="STRING" id="1287727.SAMN05443999_10320"/>